<feature type="region of interest" description="Disordered" evidence="1">
    <location>
        <begin position="1"/>
        <end position="76"/>
    </location>
</feature>
<evidence type="ECO:0000313" key="3">
    <source>
        <dbReference type="Proteomes" id="UP000266861"/>
    </source>
</evidence>
<organism evidence="2 3">
    <name type="scientific">Diversispora epigaea</name>
    <dbReference type="NCBI Taxonomy" id="1348612"/>
    <lineage>
        <taxon>Eukaryota</taxon>
        <taxon>Fungi</taxon>
        <taxon>Fungi incertae sedis</taxon>
        <taxon>Mucoromycota</taxon>
        <taxon>Glomeromycotina</taxon>
        <taxon>Glomeromycetes</taxon>
        <taxon>Diversisporales</taxon>
        <taxon>Diversisporaceae</taxon>
        <taxon>Diversispora</taxon>
    </lineage>
</organism>
<evidence type="ECO:0000313" key="2">
    <source>
        <dbReference type="EMBL" id="RHZ81379.1"/>
    </source>
</evidence>
<comment type="caution">
    <text evidence="2">The sequence shown here is derived from an EMBL/GenBank/DDBJ whole genome shotgun (WGS) entry which is preliminary data.</text>
</comment>
<feature type="compositionally biased region" description="Basic and acidic residues" evidence="1">
    <location>
        <begin position="42"/>
        <end position="52"/>
    </location>
</feature>
<proteinExistence type="predicted"/>
<reference evidence="2 3" key="1">
    <citation type="submission" date="2018-08" db="EMBL/GenBank/DDBJ databases">
        <title>Genome and evolution of the arbuscular mycorrhizal fungus Diversispora epigaea (formerly Glomus versiforme) and its bacterial endosymbionts.</title>
        <authorList>
            <person name="Sun X."/>
            <person name="Fei Z."/>
            <person name="Harrison M."/>
        </authorList>
    </citation>
    <scope>NUCLEOTIDE SEQUENCE [LARGE SCALE GENOMIC DNA]</scope>
    <source>
        <strain evidence="2 3">IT104</strain>
    </source>
</reference>
<dbReference type="EMBL" id="PQFF01000112">
    <property type="protein sequence ID" value="RHZ81379.1"/>
    <property type="molecule type" value="Genomic_DNA"/>
</dbReference>
<dbReference type="AlphaFoldDB" id="A0A397IZB5"/>
<feature type="compositionally biased region" description="Acidic residues" evidence="1">
    <location>
        <begin position="13"/>
        <end position="41"/>
    </location>
</feature>
<gene>
    <name evidence="2" type="ORF">Glove_120g220</name>
</gene>
<dbReference type="Proteomes" id="UP000266861">
    <property type="component" value="Unassembled WGS sequence"/>
</dbReference>
<keyword evidence="3" id="KW-1185">Reference proteome</keyword>
<evidence type="ECO:0000256" key="1">
    <source>
        <dbReference type="SAM" id="MobiDB-lite"/>
    </source>
</evidence>
<name>A0A397IZB5_9GLOM</name>
<accession>A0A397IZB5</accession>
<sequence>MDEWIDRLMNEMNEGDEEEEEEEEEDDNVDYDDVDDVDDTEKEIRKREEGNKKKSKNKMVIQVNSNGQVFESSSQK</sequence>
<feature type="compositionally biased region" description="Polar residues" evidence="1">
    <location>
        <begin position="62"/>
        <end position="76"/>
    </location>
</feature>
<protein>
    <submittedName>
        <fullName evidence="2">Uncharacterized protein</fullName>
    </submittedName>
</protein>